<dbReference type="GO" id="GO:0001681">
    <property type="term" value="F:sialate O-acetylesterase activity"/>
    <property type="evidence" value="ECO:0007669"/>
    <property type="project" value="InterPro"/>
</dbReference>
<evidence type="ECO:0000313" key="4">
    <source>
        <dbReference type="Proteomes" id="UP000198901"/>
    </source>
</evidence>
<dbReference type="PANTHER" id="PTHR22901:SF0">
    <property type="entry name" value="SIALATE O-ACETYLESTERASE"/>
    <property type="match status" value="1"/>
</dbReference>
<dbReference type="GO" id="GO:0005975">
    <property type="term" value="P:carbohydrate metabolic process"/>
    <property type="evidence" value="ECO:0007669"/>
    <property type="project" value="TreeGrafter"/>
</dbReference>
<dbReference type="Pfam" id="PF03629">
    <property type="entry name" value="SASA"/>
    <property type="match status" value="1"/>
</dbReference>
<accession>A0A1G9J094</accession>
<dbReference type="EMBL" id="FNGS01000001">
    <property type="protein sequence ID" value="SDL30751.1"/>
    <property type="molecule type" value="Genomic_DNA"/>
</dbReference>
<dbReference type="Proteomes" id="UP000198901">
    <property type="component" value="Unassembled WGS sequence"/>
</dbReference>
<name>A0A1G9J094_9BACT</name>
<proteinExistence type="predicted"/>
<dbReference type="RefSeq" id="WP_176785435.1">
    <property type="nucleotide sequence ID" value="NZ_FNGS01000001.1"/>
</dbReference>
<dbReference type="STRING" id="563176.SAMN04488090_0691"/>
<dbReference type="AlphaFoldDB" id="A0A1G9J094"/>
<organism evidence="3 4">
    <name type="scientific">Siphonobacter aquaeclarae</name>
    <dbReference type="NCBI Taxonomy" id="563176"/>
    <lineage>
        <taxon>Bacteria</taxon>
        <taxon>Pseudomonadati</taxon>
        <taxon>Bacteroidota</taxon>
        <taxon>Cytophagia</taxon>
        <taxon>Cytophagales</taxon>
        <taxon>Cytophagaceae</taxon>
        <taxon>Siphonobacter</taxon>
    </lineage>
</organism>
<dbReference type="InterPro" id="IPR039329">
    <property type="entry name" value="SIAE"/>
</dbReference>
<sequence>MVRWMLLFCLVSAVVRAEVVLPRVFGHHMVLQRGKPLTVWGNAAAEEGVTVRFSERSARTYAGTDGRWQVVLPAFPASAVPADLVIQGTNTIVLQDILVGEVWLCSGQSNMEYTLRKNSKVSPELGEKYRIDGRSPVEVLDAPRPAAIRWFLVNRKTLPQPDSAHAGWLPATDPSVRTFSAPAYFFAEELQRKLGVPVGVIASAVPGSRIEPWIDPTVYRETFSVEEGDPGKFFTPMIRPLAPLSLAGILWYQGESNCFLGETDRYTRKLKTLVRNWRTAWNDQQLPFYFVQLAPYRYSAASGKVHLTRESLPAFWEAQEAVLTEPYTGMVTITDLIVDPGDLHPPFKWEIGRRLARLALSDTYQRKDETDSGPVLRQAETCGQNLVLSFGKTGAGLASRDGKYLTGFELAGNDGVFVPAEADIISETEIRVHAKTVKHPVSVRFGWDEVGQANLVNREGWPARPFRKQLTEPSARRKK</sequence>
<dbReference type="Gene3D" id="3.40.50.1110">
    <property type="entry name" value="SGNH hydrolase"/>
    <property type="match status" value="1"/>
</dbReference>
<protein>
    <submittedName>
        <fullName evidence="3">Sialate O-acetylesterase</fullName>
    </submittedName>
</protein>
<evidence type="ECO:0000256" key="1">
    <source>
        <dbReference type="ARBA" id="ARBA00022801"/>
    </source>
</evidence>
<feature type="domain" description="Sialate O-acetylesterase" evidence="2">
    <location>
        <begin position="101"/>
        <end position="357"/>
    </location>
</feature>
<keyword evidence="1" id="KW-0378">Hydrolase</keyword>
<dbReference type="PANTHER" id="PTHR22901">
    <property type="entry name" value="SIALATE O-ACETYLESTERASE"/>
    <property type="match status" value="1"/>
</dbReference>
<keyword evidence="4" id="KW-1185">Reference proteome</keyword>
<evidence type="ECO:0000259" key="2">
    <source>
        <dbReference type="Pfam" id="PF03629"/>
    </source>
</evidence>
<dbReference type="InterPro" id="IPR036514">
    <property type="entry name" value="SGNH_hydro_sf"/>
</dbReference>
<reference evidence="3 4" key="1">
    <citation type="submission" date="2016-10" db="EMBL/GenBank/DDBJ databases">
        <authorList>
            <person name="de Groot N.N."/>
        </authorList>
    </citation>
    <scope>NUCLEOTIDE SEQUENCE [LARGE SCALE GENOMIC DNA]</scope>
    <source>
        <strain evidence="3 4">DSM 21668</strain>
    </source>
</reference>
<gene>
    <name evidence="3" type="ORF">SAMN04488090_0691</name>
</gene>
<evidence type="ECO:0000313" key="3">
    <source>
        <dbReference type="EMBL" id="SDL30751.1"/>
    </source>
</evidence>
<dbReference type="SUPFAM" id="SSF52266">
    <property type="entry name" value="SGNH hydrolase"/>
    <property type="match status" value="1"/>
</dbReference>
<dbReference type="InterPro" id="IPR005181">
    <property type="entry name" value="SASA"/>
</dbReference>